<proteinExistence type="predicted"/>
<organism evidence="4 5">
    <name type="scientific">Krasilnikoviella flava</name>
    <dbReference type="NCBI Taxonomy" id="526729"/>
    <lineage>
        <taxon>Bacteria</taxon>
        <taxon>Bacillati</taxon>
        <taxon>Actinomycetota</taxon>
        <taxon>Actinomycetes</taxon>
        <taxon>Micrococcales</taxon>
        <taxon>Promicromonosporaceae</taxon>
        <taxon>Krasilnikoviella</taxon>
    </lineage>
</organism>
<dbReference type="OrthoDB" id="9804511at2"/>
<dbReference type="Proteomes" id="UP000189777">
    <property type="component" value="Unassembled WGS sequence"/>
</dbReference>
<dbReference type="InterPro" id="IPR041371">
    <property type="entry name" value="GH92_N"/>
</dbReference>
<keyword evidence="5" id="KW-1185">Reference proteome</keyword>
<dbReference type="EMBL" id="FUZQ01000003">
    <property type="protein sequence ID" value="SKC62910.1"/>
    <property type="molecule type" value="Genomic_DNA"/>
</dbReference>
<dbReference type="InterPro" id="IPR008928">
    <property type="entry name" value="6-hairpin_glycosidase_sf"/>
</dbReference>
<dbReference type="GO" id="GO:0006516">
    <property type="term" value="P:glycoprotein catabolic process"/>
    <property type="evidence" value="ECO:0007669"/>
    <property type="project" value="TreeGrafter"/>
</dbReference>
<dbReference type="SUPFAM" id="SSF48208">
    <property type="entry name" value="Six-hairpin glycosidases"/>
    <property type="match status" value="1"/>
</dbReference>
<evidence type="ECO:0000256" key="1">
    <source>
        <dbReference type="SAM" id="MobiDB-lite"/>
    </source>
</evidence>
<dbReference type="FunFam" id="3.30.2080.10:FF:000001">
    <property type="entry name" value="Alpha-1,2-mannosidase subfamily"/>
    <property type="match status" value="1"/>
</dbReference>
<dbReference type="STRING" id="526729.SAMN04324258_2191"/>
<dbReference type="Pfam" id="PF07971">
    <property type="entry name" value="Glyco_hydro_92"/>
    <property type="match status" value="1"/>
</dbReference>
<dbReference type="Gene3D" id="1.20.1050.60">
    <property type="entry name" value="alpha-1,2-mannosidase"/>
    <property type="match status" value="1"/>
</dbReference>
<gene>
    <name evidence="4" type="ORF">SAMN04324258_2191</name>
</gene>
<sequence length="1113" mass="117824">MAGPDFRTSFEPGDPAPLPSARRAPLVARVGDGPASGATHKPRAGFTGLHALGFAGLKDGPGPATHVLFRDLGIEVGPRTRLSYVVLPDLRGDMRYPSTYVALDLAFTDGTYLSDLAATDAHGTGASARAQGEGKILYPDQWNAVRVEVGAVAAGRTVDAVLLHCDPPDDLPDAAFSGWVDDVALTAEPVVAPGPDLVDLVDTRRGTMSSGQFSRGNNAPATAVPNGFTLWVPMTDAASQRWLYEYHRANDHENRPVLQGFGVSHQPSPWMGDRNQLVVQPAAGSGTPTADLAARGLPFDHADETARPDLYAVTFAGGLTLAAAPTDHGGVLRFGFPADTPDGAGHVLLDTVTTAAGEARLTAHPDGTVTGWVDDGSPLSVGRSRMFVAGVFDRAPVAVGVAAGERQHARYATFDAAGDDGQGAVVELRLATSYLSLDQARRALDQELAGRSFTEVQDAARELWQERLGVVEVAGATDDQRVTLYSNLYRLHLYPTSHTENAGTAEAPVHRHASPVAPPVGPGTDTATGAAVVDGRMMVNHGFWDTYRTAWPALALLDPGLTARLADGFVQQYRDGGWISRWSSPGYADLMTGTSSDVAFADAYLKGAMPTDVALDAYDAALKNATVAPPHDAVGRKGLETSAFLGFTPAATHESVSWGLEGCLNDFGTGTMAAALADDPATPDDRRATLREESAYLLDRATQYGGLFDPEVRFFRARRADGAFTPAARHFDPDDWGGPFTETNAWNFAFHAPHDPRGLANLYGGPAGLEARLDEFFARPEDGTHAGGYGQVIHEMTEARDARLGMWGVSNQPSHHVPWLYTAVGAPWKAQRILRETLRRLFVGSEIGQGYPGDEDNGEMSAWWLLAALGLYPLQVGSPRYAVGSPLFDEITVHRPDGDLVVRTVGNSLENVYVQSLTVDGEPRDAAWLAHEDLVGGAVVELVMGPEPSAWGTGPDAAPPSLTSGDAPPAPLLDVSGRGTVVVDDGGTPTDGALLVDDTSATALTFATRTPVVTWTCDGDRPLVTRYTLTSGDGAAPAAWRLEGTDDAGSDDGATWTVLDERSGEAFRWARQTRPFGVADPGRYARLRLVVTDAAGDGPLTLAQLELLAQPAG</sequence>
<feature type="domain" description="Glycosyl hydrolase family 92" evidence="2">
    <location>
        <begin position="439"/>
        <end position="946"/>
    </location>
</feature>
<reference evidence="4 5" key="1">
    <citation type="submission" date="2017-02" db="EMBL/GenBank/DDBJ databases">
        <authorList>
            <person name="Peterson S.W."/>
        </authorList>
    </citation>
    <scope>NUCLEOTIDE SEQUENCE [LARGE SCALE GENOMIC DNA]</scope>
    <source>
        <strain evidence="4 5">DSM 21481</strain>
    </source>
</reference>
<name>A0A1T5KGZ6_9MICO</name>
<dbReference type="InterPro" id="IPR012939">
    <property type="entry name" value="Glyco_hydro_92"/>
</dbReference>
<dbReference type="GO" id="GO:0030246">
    <property type="term" value="F:carbohydrate binding"/>
    <property type="evidence" value="ECO:0007669"/>
    <property type="project" value="InterPro"/>
</dbReference>
<dbReference type="GO" id="GO:0005829">
    <property type="term" value="C:cytosol"/>
    <property type="evidence" value="ECO:0007669"/>
    <property type="project" value="TreeGrafter"/>
</dbReference>
<evidence type="ECO:0000313" key="5">
    <source>
        <dbReference type="Proteomes" id="UP000189777"/>
    </source>
</evidence>
<dbReference type="InterPro" id="IPR014718">
    <property type="entry name" value="GH-type_carb-bd"/>
</dbReference>
<protein>
    <submittedName>
        <fullName evidence="4">Alpha-1,2-mannosidase, putative</fullName>
    </submittedName>
</protein>
<dbReference type="GO" id="GO:0005975">
    <property type="term" value="P:carbohydrate metabolic process"/>
    <property type="evidence" value="ECO:0007669"/>
    <property type="project" value="InterPro"/>
</dbReference>
<dbReference type="Gene3D" id="1.20.1610.10">
    <property type="entry name" value="alpha-1,2-mannosidases domains"/>
    <property type="match status" value="1"/>
</dbReference>
<dbReference type="Pfam" id="PF17678">
    <property type="entry name" value="Glyco_hydro_92N"/>
    <property type="match status" value="1"/>
</dbReference>
<dbReference type="InterPro" id="IPR005887">
    <property type="entry name" value="GH92_a_mannosidase_put"/>
</dbReference>
<dbReference type="GO" id="GO:0000224">
    <property type="term" value="F:peptide-N4-(N-acetyl-beta-glucosaminyl)asparagine amidase activity"/>
    <property type="evidence" value="ECO:0007669"/>
    <property type="project" value="TreeGrafter"/>
</dbReference>
<dbReference type="InterPro" id="IPR050883">
    <property type="entry name" value="PNGase"/>
</dbReference>
<dbReference type="PANTHER" id="PTHR12143:SF43">
    <property type="entry name" value="PUTATIVE-RELATED"/>
    <property type="match status" value="1"/>
</dbReference>
<dbReference type="RefSeq" id="WP_079574323.1">
    <property type="nucleotide sequence ID" value="NZ_FUZQ01000003.1"/>
</dbReference>
<evidence type="ECO:0000313" key="4">
    <source>
        <dbReference type="EMBL" id="SKC62910.1"/>
    </source>
</evidence>
<dbReference type="Gene3D" id="2.70.98.10">
    <property type="match status" value="1"/>
</dbReference>
<feature type="region of interest" description="Disordered" evidence="1">
    <location>
        <begin position="1"/>
        <end position="22"/>
    </location>
</feature>
<feature type="domain" description="Glycosyl hydrolase family 92 N-terminal" evidence="3">
    <location>
        <begin position="200"/>
        <end position="426"/>
    </location>
</feature>
<dbReference type="NCBIfam" id="TIGR01180">
    <property type="entry name" value="aman2_put"/>
    <property type="match status" value="1"/>
</dbReference>
<dbReference type="PANTHER" id="PTHR12143">
    <property type="entry name" value="PEPTIDE N-GLYCANASE PNGASE -RELATED"/>
    <property type="match status" value="1"/>
</dbReference>
<evidence type="ECO:0000259" key="2">
    <source>
        <dbReference type="Pfam" id="PF07971"/>
    </source>
</evidence>
<evidence type="ECO:0000259" key="3">
    <source>
        <dbReference type="Pfam" id="PF17678"/>
    </source>
</evidence>
<dbReference type="Gene3D" id="3.30.2080.10">
    <property type="entry name" value="GH92 mannosidase domain"/>
    <property type="match status" value="1"/>
</dbReference>
<accession>A0A1T5KGZ6</accession>
<dbReference type="AlphaFoldDB" id="A0A1T5KGZ6"/>